<dbReference type="EMBL" id="CAFBNC010000035">
    <property type="protein sequence ID" value="CAB4934763.1"/>
    <property type="molecule type" value="Genomic_DNA"/>
</dbReference>
<dbReference type="SUPFAM" id="SSF53254">
    <property type="entry name" value="Phosphoglycerate mutase-like"/>
    <property type="match status" value="1"/>
</dbReference>
<accession>A0A6J7IUH2</accession>
<dbReference type="SMART" id="SM00855">
    <property type="entry name" value="PGAM"/>
    <property type="match status" value="1"/>
</dbReference>
<dbReference type="InterPro" id="IPR050275">
    <property type="entry name" value="PGM_Phosphatase"/>
</dbReference>
<dbReference type="PANTHER" id="PTHR48100:SF1">
    <property type="entry name" value="HISTIDINE PHOSPHATASE FAMILY PROTEIN-RELATED"/>
    <property type="match status" value="1"/>
</dbReference>
<evidence type="ECO:0000313" key="1">
    <source>
        <dbReference type="EMBL" id="CAB4323238.1"/>
    </source>
</evidence>
<sequence length="233" mass="25329">MTRPTAADFGQRPYEPPPDATEILVIRHGQSASFIEGRPFHLVDGQGDPPLSPHGHQQAEMVARRLRTVPIDAIYVTTLQRTLQTIAPLVDELGIAPVVEPDLREVHLGEWEGGLYRKMAAERHPAFAEMNATQDWGAVPGAESSLELRTRVRSAIERIHSKHPGQRVVVVSHGGAIGAMLAEATGARSLAFASADNASISQLIIHGDRWIVRRFNDTNHLDAELTGGAEAPT</sequence>
<gene>
    <name evidence="1" type="ORF">UFOPK1392_00989</name>
    <name evidence="2" type="ORF">UFOPK3733_00891</name>
</gene>
<protein>
    <submittedName>
        <fullName evidence="2">Unannotated protein</fullName>
    </submittedName>
</protein>
<dbReference type="Gene3D" id="3.40.50.1240">
    <property type="entry name" value="Phosphoglycerate mutase-like"/>
    <property type="match status" value="1"/>
</dbReference>
<dbReference type="PANTHER" id="PTHR48100">
    <property type="entry name" value="BROAD-SPECIFICITY PHOSPHATASE YOR283W-RELATED"/>
    <property type="match status" value="1"/>
</dbReference>
<organism evidence="2">
    <name type="scientific">freshwater metagenome</name>
    <dbReference type="NCBI Taxonomy" id="449393"/>
    <lineage>
        <taxon>unclassified sequences</taxon>
        <taxon>metagenomes</taxon>
        <taxon>ecological metagenomes</taxon>
    </lineage>
</organism>
<dbReference type="InterPro" id="IPR013078">
    <property type="entry name" value="His_Pase_superF_clade-1"/>
</dbReference>
<dbReference type="EMBL" id="CAEMXZ010000033">
    <property type="protein sequence ID" value="CAB4323238.1"/>
    <property type="molecule type" value="Genomic_DNA"/>
</dbReference>
<dbReference type="GO" id="GO:0016791">
    <property type="term" value="F:phosphatase activity"/>
    <property type="evidence" value="ECO:0007669"/>
    <property type="project" value="TreeGrafter"/>
</dbReference>
<dbReference type="Pfam" id="PF00300">
    <property type="entry name" value="His_Phos_1"/>
    <property type="match status" value="1"/>
</dbReference>
<dbReference type="InterPro" id="IPR029033">
    <property type="entry name" value="His_PPase_superfam"/>
</dbReference>
<evidence type="ECO:0000313" key="2">
    <source>
        <dbReference type="EMBL" id="CAB4934763.1"/>
    </source>
</evidence>
<proteinExistence type="predicted"/>
<dbReference type="GO" id="GO:0005737">
    <property type="term" value="C:cytoplasm"/>
    <property type="evidence" value="ECO:0007669"/>
    <property type="project" value="TreeGrafter"/>
</dbReference>
<name>A0A6J7IUH2_9ZZZZ</name>
<dbReference type="AlphaFoldDB" id="A0A6J7IUH2"/>
<dbReference type="CDD" id="cd07067">
    <property type="entry name" value="HP_PGM_like"/>
    <property type="match status" value="1"/>
</dbReference>
<reference evidence="2" key="1">
    <citation type="submission" date="2020-05" db="EMBL/GenBank/DDBJ databases">
        <authorList>
            <person name="Chiriac C."/>
            <person name="Salcher M."/>
            <person name="Ghai R."/>
            <person name="Kavagutti S V."/>
        </authorList>
    </citation>
    <scope>NUCLEOTIDE SEQUENCE</scope>
</reference>